<evidence type="ECO:0000256" key="1">
    <source>
        <dbReference type="ARBA" id="ARBA00012452"/>
    </source>
</evidence>
<gene>
    <name evidence="6" type="ORF">BGZ80_008452</name>
</gene>
<dbReference type="InterPro" id="IPR010987">
    <property type="entry name" value="Glutathione-S-Trfase_C-like"/>
</dbReference>
<dbReference type="Gene3D" id="1.20.1050.10">
    <property type="match status" value="1"/>
</dbReference>
<evidence type="ECO:0000313" key="6">
    <source>
        <dbReference type="EMBL" id="KAG0017266.1"/>
    </source>
</evidence>
<proteinExistence type="predicted"/>
<dbReference type="AlphaFoldDB" id="A0A9P6MXX0"/>
<dbReference type="GO" id="GO:0004364">
    <property type="term" value="F:glutathione transferase activity"/>
    <property type="evidence" value="ECO:0007669"/>
    <property type="project" value="UniProtKB-EC"/>
</dbReference>
<dbReference type="PANTHER" id="PTHR11571:SF224">
    <property type="entry name" value="HEMATOPOIETIC PROSTAGLANDIN D SYNTHASE"/>
    <property type="match status" value="1"/>
</dbReference>
<dbReference type="EMBL" id="JAAAID010000459">
    <property type="protein sequence ID" value="KAG0017266.1"/>
    <property type="molecule type" value="Genomic_DNA"/>
</dbReference>
<feature type="domain" description="GST N-terminal" evidence="4">
    <location>
        <begin position="24"/>
        <end position="103"/>
    </location>
</feature>
<dbReference type="InterPro" id="IPR004045">
    <property type="entry name" value="Glutathione_S-Trfase_N"/>
</dbReference>
<dbReference type="GO" id="GO:0006749">
    <property type="term" value="P:glutathione metabolic process"/>
    <property type="evidence" value="ECO:0007669"/>
    <property type="project" value="TreeGrafter"/>
</dbReference>
<evidence type="ECO:0000259" key="4">
    <source>
        <dbReference type="PROSITE" id="PS50404"/>
    </source>
</evidence>
<dbReference type="OrthoDB" id="414243at2759"/>
<dbReference type="InterPro" id="IPR036282">
    <property type="entry name" value="Glutathione-S-Trfase_C_sf"/>
</dbReference>
<accession>A0A9P6MXX0</accession>
<evidence type="ECO:0000313" key="7">
    <source>
        <dbReference type="Proteomes" id="UP000703661"/>
    </source>
</evidence>
<sequence>MASLPTPTQASTEVLSQATKSNDSTFKILYFGLHGLAELTRTILAYAGAKTEELTVDWPNQKDQTPFKCLPVVYEVTSDGTVLELAESQAIERYLATKFHLFGKNEYEHHKVEQFLTSTDTTLQAFSTKVIRADADKRVEEANKFYTEVLPKFIEVHEAHLKKNGSNGHYVGDSTTLADIKTTLLINRVLFLRPKGANEVPFSAEKTPLLWKARETVDSHPTLAAWKKSQRYQELDASTKTMFKWE</sequence>
<keyword evidence="7" id="KW-1185">Reference proteome</keyword>
<dbReference type="Proteomes" id="UP000703661">
    <property type="component" value="Unassembled WGS sequence"/>
</dbReference>
<dbReference type="InterPro" id="IPR036249">
    <property type="entry name" value="Thioredoxin-like_sf"/>
</dbReference>
<dbReference type="InterPro" id="IPR050213">
    <property type="entry name" value="GST_superfamily"/>
</dbReference>
<dbReference type="Gene3D" id="3.40.30.10">
    <property type="entry name" value="Glutaredoxin"/>
    <property type="match status" value="1"/>
</dbReference>
<dbReference type="Pfam" id="PF14497">
    <property type="entry name" value="GST_C_3"/>
    <property type="match status" value="1"/>
</dbReference>
<name>A0A9P6MXX0_9FUNG</name>
<evidence type="ECO:0000256" key="2">
    <source>
        <dbReference type="ARBA" id="ARBA00022679"/>
    </source>
</evidence>
<dbReference type="PROSITE" id="PS50404">
    <property type="entry name" value="GST_NTER"/>
    <property type="match status" value="1"/>
</dbReference>
<comment type="caution">
    <text evidence="6">The sequence shown here is derived from an EMBL/GenBank/DDBJ whole genome shotgun (WGS) entry which is preliminary data.</text>
</comment>
<organism evidence="6 7">
    <name type="scientific">Entomortierella chlamydospora</name>
    <dbReference type="NCBI Taxonomy" id="101097"/>
    <lineage>
        <taxon>Eukaryota</taxon>
        <taxon>Fungi</taxon>
        <taxon>Fungi incertae sedis</taxon>
        <taxon>Mucoromycota</taxon>
        <taxon>Mortierellomycotina</taxon>
        <taxon>Mortierellomycetes</taxon>
        <taxon>Mortierellales</taxon>
        <taxon>Mortierellaceae</taxon>
        <taxon>Entomortierella</taxon>
    </lineage>
</organism>
<dbReference type="PROSITE" id="PS50405">
    <property type="entry name" value="GST_CTER"/>
    <property type="match status" value="1"/>
</dbReference>
<evidence type="ECO:0000259" key="5">
    <source>
        <dbReference type="PROSITE" id="PS50405"/>
    </source>
</evidence>
<dbReference type="SUPFAM" id="SSF47616">
    <property type="entry name" value="GST C-terminal domain-like"/>
    <property type="match status" value="1"/>
</dbReference>
<dbReference type="EC" id="2.5.1.18" evidence="1"/>
<dbReference type="InterPro" id="IPR040079">
    <property type="entry name" value="Glutathione_S-Trfase"/>
</dbReference>
<evidence type="ECO:0000256" key="3">
    <source>
        <dbReference type="ARBA" id="ARBA00047960"/>
    </source>
</evidence>
<dbReference type="PANTHER" id="PTHR11571">
    <property type="entry name" value="GLUTATHIONE S-TRANSFERASE"/>
    <property type="match status" value="1"/>
</dbReference>
<comment type="catalytic activity">
    <reaction evidence="3">
        <text>RX + glutathione = an S-substituted glutathione + a halide anion + H(+)</text>
        <dbReference type="Rhea" id="RHEA:16437"/>
        <dbReference type="ChEBI" id="CHEBI:15378"/>
        <dbReference type="ChEBI" id="CHEBI:16042"/>
        <dbReference type="ChEBI" id="CHEBI:17792"/>
        <dbReference type="ChEBI" id="CHEBI:57925"/>
        <dbReference type="ChEBI" id="CHEBI:90779"/>
        <dbReference type="EC" id="2.5.1.18"/>
    </reaction>
</comment>
<protein>
    <recommendedName>
        <fullName evidence="1">glutathione transferase</fullName>
        <ecNumber evidence="1">2.5.1.18</ecNumber>
    </recommendedName>
</protein>
<dbReference type="InterPro" id="IPR004046">
    <property type="entry name" value="GST_C"/>
</dbReference>
<dbReference type="SFLD" id="SFLDS00019">
    <property type="entry name" value="Glutathione_Transferase_(cytos"/>
    <property type="match status" value="1"/>
</dbReference>
<reference evidence="6" key="1">
    <citation type="journal article" date="2020" name="Fungal Divers.">
        <title>Resolving the Mortierellaceae phylogeny through synthesis of multi-gene phylogenetics and phylogenomics.</title>
        <authorList>
            <person name="Vandepol N."/>
            <person name="Liber J."/>
            <person name="Desiro A."/>
            <person name="Na H."/>
            <person name="Kennedy M."/>
            <person name="Barry K."/>
            <person name="Grigoriev I.V."/>
            <person name="Miller A.N."/>
            <person name="O'Donnell K."/>
            <person name="Stajich J.E."/>
            <person name="Bonito G."/>
        </authorList>
    </citation>
    <scope>NUCLEOTIDE SEQUENCE</scope>
    <source>
        <strain evidence="6">NRRL 2769</strain>
    </source>
</reference>
<keyword evidence="2" id="KW-0808">Transferase</keyword>
<feature type="domain" description="GST C-terminal" evidence="5">
    <location>
        <begin position="105"/>
        <end position="243"/>
    </location>
</feature>
<dbReference type="SUPFAM" id="SSF52833">
    <property type="entry name" value="Thioredoxin-like"/>
    <property type="match status" value="1"/>
</dbReference>